<dbReference type="InterPro" id="IPR050736">
    <property type="entry name" value="Sensor_HK_Regulatory"/>
</dbReference>
<evidence type="ECO:0000313" key="11">
    <source>
        <dbReference type="Proteomes" id="UP000277326"/>
    </source>
</evidence>
<dbReference type="InterPro" id="IPR003594">
    <property type="entry name" value="HATPase_dom"/>
</dbReference>
<dbReference type="InterPro" id="IPR005467">
    <property type="entry name" value="His_kinase_dom"/>
</dbReference>
<protein>
    <recommendedName>
        <fullName evidence="2">histidine kinase</fullName>
        <ecNumber evidence="2">2.7.13.3</ecNumber>
    </recommendedName>
</protein>
<dbReference type="SUPFAM" id="SSF47384">
    <property type="entry name" value="Homodimeric domain of signal transducing histidine kinase"/>
    <property type="match status" value="1"/>
</dbReference>
<feature type="domain" description="PAS" evidence="8">
    <location>
        <begin position="6"/>
        <end position="62"/>
    </location>
</feature>
<dbReference type="KEGG" id="haer:DU502_04550"/>
<dbReference type="Pfam" id="PF02518">
    <property type="entry name" value="HATPase_c"/>
    <property type="match status" value="1"/>
</dbReference>
<dbReference type="CDD" id="cd00130">
    <property type="entry name" value="PAS"/>
    <property type="match status" value="1"/>
</dbReference>
<evidence type="ECO:0000313" key="9">
    <source>
        <dbReference type="EMBL" id="AZH24699.1"/>
    </source>
</evidence>
<dbReference type="Proteomes" id="UP000277326">
    <property type="component" value="Unassembled WGS sequence"/>
</dbReference>
<dbReference type="SUPFAM" id="SSF55874">
    <property type="entry name" value="ATPase domain of HSP90 chaperone/DNA topoisomerase II/histidine kinase"/>
    <property type="match status" value="1"/>
</dbReference>
<dbReference type="PANTHER" id="PTHR43711">
    <property type="entry name" value="TWO-COMPONENT HISTIDINE KINASE"/>
    <property type="match status" value="1"/>
</dbReference>
<dbReference type="PANTHER" id="PTHR43711:SF1">
    <property type="entry name" value="HISTIDINE KINASE 1"/>
    <property type="match status" value="1"/>
</dbReference>
<dbReference type="InterPro" id="IPR035965">
    <property type="entry name" value="PAS-like_dom_sf"/>
</dbReference>
<dbReference type="EC" id="2.7.13.3" evidence="2"/>
<sequence length="337" mass="37546">MSNTVERNAYQQLLEGIADHALFMLDTEGCISMWPKTAQQFYGYDSRGAVGHRLDMLFAEEQGEPPPLEDLLAEAKGGPVEIDNWHDRADGSVFWGTCTLSPLSNGEFDGYAVIVQDTTTRKQYERMLERQNDRLKEFTDILSHDLRNPLNILRGHLNQYKRTGDEKHLAVIDSTTDRMERLVEDLLRVARQGQVVEHPEPTTIGSVLDIASEGTLPVTATLRYDSVPTVMADSDRLVQVFENLLRNSVEHSGDNVIVRVGPLRDGFYVEDDGPGIPDGDRERVFDHGYTTREDGNGYGLSVVRSIVGAHGWDVSVVAADHGGARFEITGIEFVDGE</sequence>
<dbReference type="PROSITE" id="PS50112">
    <property type="entry name" value="PAS"/>
    <property type="match status" value="1"/>
</dbReference>
<dbReference type="Pfam" id="PF00512">
    <property type="entry name" value="HisKA"/>
    <property type="match status" value="1"/>
</dbReference>
<name>A0A3M0DP39_9EURY</name>
<reference evidence="10" key="3">
    <citation type="submission" date="2018-10" db="EMBL/GenBank/DDBJ databases">
        <authorList>
            <person name="Whitman W."/>
            <person name="Huntemann M."/>
            <person name="Clum A."/>
            <person name="Pillay M."/>
            <person name="Palaniappan K."/>
            <person name="Varghese N."/>
            <person name="Mikhailova N."/>
            <person name="Stamatis D."/>
            <person name="Reddy T."/>
            <person name="Daum C."/>
            <person name="Shapiro N."/>
            <person name="Ivanova N."/>
            <person name="Kyrpides N."/>
            <person name="Woyke T."/>
        </authorList>
    </citation>
    <scope>NUCLEOTIDE SEQUENCE</scope>
    <source>
        <strain evidence="10">CGMCC 1.10124</strain>
    </source>
</reference>
<evidence type="ECO:0000313" key="12">
    <source>
        <dbReference type="Proteomes" id="UP000282007"/>
    </source>
</evidence>
<dbReference type="SMART" id="SM00388">
    <property type="entry name" value="HisKA"/>
    <property type="match status" value="1"/>
</dbReference>
<dbReference type="EMBL" id="CP034145">
    <property type="protein sequence ID" value="AZH24699.1"/>
    <property type="molecule type" value="Genomic_DNA"/>
</dbReference>
<dbReference type="NCBIfam" id="TIGR00229">
    <property type="entry name" value="sensory_box"/>
    <property type="match status" value="1"/>
</dbReference>
<evidence type="ECO:0000256" key="4">
    <source>
        <dbReference type="ARBA" id="ARBA00022679"/>
    </source>
</evidence>
<evidence type="ECO:0000256" key="1">
    <source>
        <dbReference type="ARBA" id="ARBA00000085"/>
    </source>
</evidence>
<keyword evidence="6" id="KW-0902">Two-component regulatory system</keyword>
<evidence type="ECO:0000256" key="6">
    <source>
        <dbReference type="ARBA" id="ARBA00023012"/>
    </source>
</evidence>
<dbReference type="RefSeq" id="WP_121919569.1">
    <property type="nucleotide sequence ID" value="NZ_CP034145.1"/>
</dbReference>
<gene>
    <name evidence="10" type="ORF">ATH50_0864</name>
    <name evidence="9" type="ORF">DU502_04550</name>
</gene>
<dbReference type="InterPro" id="IPR036890">
    <property type="entry name" value="HATPase_C_sf"/>
</dbReference>
<dbReference type="InterPro" id="IPR036097">
    <property type="entry name" value="HisK_dim/P_sf"/>
</dbReference>
<evidence type="ECO:0000259" key="8">
    <source>
        <dbReference type="PROSITE" id="PS50112"/>
    </source>
</evidence>
<keyword evidence="5 9" id="KW-0418">Kinase</keyword>
<dbReference type="CDD" id="cd00082">
    <property type="entry name" value="HisKA"/>
    <property type="match status" value="1"/>
</dbReference>
<comment type="catalytic activity">
    <reaction evidence="1">
        <text>ATP + protein L-histidine = ADP + protein N-phospho-L-histidine.</text>
        <dbReference type="EC" id="2.7.13.3"/>
    </reaction>
</comment>
<dbReference type="GeneID" id="38470530"/>
<dbReference type="SMART" id="SM00387">
    <property type="entry name" value="HATPase_c"/>
    <property type="match status" value="1"/>
</dbReference>
<dbReference type="InterPro" id="IPR003661">
    <property type="entry name" value="HisK_dim/P_dom"/>
</dbReference>
<keyword evidence="3" id="KW-0597">Phosphoprotein</keyword>
<feature type="domain" description="Histidine kinase" evidence="7">
    <location>
        <begin position="141"/>
        <end position="329"/>
    </location>
</feature>
<proteinExistence type="predicted"/>
<dbReference type="SUPFAM" id="SSF55785">
    <property type="entry name" value="PYP-like sensor domain (PAS domain)"/>
    <property type="match status" value="1"/>
</dbReference>
<dbReference type="Pfam" id="PF13426">
    <property type="entry name" value="PAS_9"/>
    <property type="match status" value="1"/>
</dbReference>
<keyword evidence="12" id="KW-1185">Reference proteome</keyword>
<evidence type="ECO:0000256" key="5">
    <source>
        <dbReference type="ARBA" id="ARBA00022777"/>
    </source>
</evidence>
<evidence type="ECO:0000313" key="10">
    <source>
        <dbReference type="EMBL" id="RMB23641.1"/>
    </source>
</evidence>
<organism evidence="10 11">
    <name type="scientific">Haloplanus aerogenes</name>
    <dbReference type="NCBI Taxonomy" id="660522"/>
    <lineage>
        <taxon>Archaea</taxon>
        <taxon>Methanobacteriati</taxon>
        <taxon>Methanobacteriota</taxon>
        <taxon>Stenosarchaea group</taxon>
        <taxon>Halobacteria</taxon>
        <taxon>Halobacteriales</taxon>
        <taxon>Haloferacaceae</taxon>
        <taxon>Haloplanus</taxon>
    </lineage>
</organism>
<dbReference type="Gene3D" id="3.30.565.10">
    <property type="entry name" value="Histidine kinase-like ATPase, C-terminal domain"/>
    <property type="match status" value="1"/>
</dbReference>
<evidence type="ECO:0000259" key="7">
    <source>
        <dbReference type="PROSITE" id="PS50109"/>
    </source>
</evidence>
<accession>A0A3M0DP39</accession>
<dbReference type="Gene3D" id="1.10.287.130">
    <property type="match status" value="1"/>
</dbReference>
<dbReference type="InterPro" id="IPR000014">
    <property type="entry name" value="PAS"/>
</dbReference>
<dbReference type="CDD" id="cd00075">
    <property type="entry name" value="HATPase"/>
    <property type="match status" value="1"/>
</dbReference>
<dbReference type="AlphaFoldDB" id="A0A3M0DP39"/>
<dbReference type="Gene3D" id="3.30.450.20">
    <property type="entry name" value="PAS domain"/>
    <property type="match status" value="1"/>
</dbReference>
<reference evidence="10 11" key="1">
    <citation type="journal article" date="2015" name="Stand. Genomic Sci.">
        <title>Genomic Encyclopedia of Bacterial and Archaeal Type Strains, Phase III: the genomes of soil and plant-associated and newly described type strains.</title>
        <authorList>
            <person name="Whitman W.B."/>
            <person name="Woyke T."/>
            <person name="Klenk H.P."/>
            <person name="Zhou Y."/>
            <person name="Lilburn T.G."/>
            <person name="Beck B.J."/>
            <person name="De Vos P."/>
            <person name="Vandamme P."/>
            <person name="Eisen J.A."/>
            <person name="Garrity G."/>
            <person name="Hugenholtz P."/>
            <person name="Kyrpides N.C."/>
        </authorList>
    </citation>
    <scope>NUCLEOTIDE SEQUENCE [LARGE SCALE GENOMIC DNA]</scope>
    <source>
        <strain evidence="10 11">CGMCC 1.10124</strain>
    </source>
</reference>
<evidence type="ECO:0000256" key="2">
    <source>
        <dbReference type="ARBA" id="ARBA00012438"/>
    </source>
</evidence>
<dbReference type="PRINTS" id="PR00344">
    <property type="entry name" value="BCTRLSENSOR"/>
</dbReference>
<dbReference type="GO" id="GO:0000155">
    <property type="term" value="F:phosphorelay sensor kinase activity"/>
    <property type="evidence" value="ECO:0007669"/>
    <property type="project" value="InterPro"/>
</dbReference>
<dbReference type="InterPro" id="IPR004358">
    <property type="entry name" value="Sig_transdc_His_kin-like_C"/>
</dbReference>
<dbReference type="OrthoDB" id="8127at2157"/>
<dbReference type="EMBL" id="REFS01000002">
    <property type="protein sequence ID" value="RMB23641.1"/>
    <property type="molecule type" value="Genomic_DNA"/>
</dbReference>
<dbReference type="PROSITE" id="PS50109">
    <property type="entry name" value="HIS_KIN"/>
    <property type="match status" value="1"/>
</dbReference>
<evidence type="ECO:0000256" key="3">
    <source>
        <dbReference type="ARBA" id="ARBA00022553"/>
    </source>
</evidence>
<keyword evidence="4" id="KW-0808">Transferase</keyword>
<reference evidence="9 12" key="2">
    <citation type="submission" date="2018-07" db="EMBL/GenBank/DDBJ databases">
        <title>Genome sequences of Haloplanus aerogenes JCM 16430T.</title>
        <authorList>
            <person name="Kim Y.B."/>
            <person name="Roh S.W."/>
        </authorList>
    </citation>
    <scope>NUCLEOTIDE SEQUENCE [LARGE SCALE GENOMIC DNA]</scope>
    <source>
        <strain evidence="9 12">JCM 16430</strain>
    </source>
</reference>
<dbReference type="Proteomes" id="UP000282007">
    <property type="component" value="Chromosome"/>
</dbReference>